<dbReference type="InterPro" id="IPR003106">
    <property type="entry name" value="Leu_zip_homeo"/>
</dbReference>
<accession>A0A6L2N9A8</accession>
<feature type="compositionally biased region" description="Basic and acidic residues" evidence="10">
    <location>
        <begin position="319"/>
        <end position="328"/>
    </location>
</feature>
<evidence type="ECO:0000256" key="1">
    <source>
        <dbReference type="ARBA" id="ARBA00004123"/>
    </source>
</evidence>
<feature type="coiled-coil region" evidence="9">
    <location>
        <begin position="93"/>
        <end position="127"/>
    </location>
</feature>
<dbReference type="InterPro" id="IPR036397">
    <property type="entry name" value="RNaseH_sf"/>
</dbReference>
<dbReference type="InterPro" id="IPR017970">
    <property type="entry name" value="Homeobox_CS"/>
</dbReference>
<dbReference type="GO" id="GO:0005634">
    <property type="term" value="C:nucleus"/>
    <property type="evidence" value="ECO:0007669"/>
    <property type="project" value="UniProtKB-SubCell"/>
</dbReference>
<name>A0A6L2N9A8_TANCI</name>
<protein>
    <submittedName>
        <fullName evidence="12">Retrovirus-related Pol polyprotein from transposon TNT 1-94</fullName>
    </submittedName>
</protein>
<dbReference type="InterPro" id="IPR001356">
    <property type="entry name" value="HD"/>
</dbReference>
<organism evidence="12">
    <name type="scientific">Tanacetum cinerariifolium</name>
    <name type="common">Dalmatian daisy</name>
    <name type="synonym">Chrysanthemum cinerariifolium</name>
    <dbReference type="NCBI Taxonomy" id="118510"/>
    <lineage>
        <taxon>Eukaryota</taxon>
        <taxon>Viridiplantae</taxon>
        <taxon>Streptophyta</taxon>
        <taxon>Embryophyta</taxon>
        <taxon>Tracheophyta</taxon>
        <taxon>Spermatophyta</taxon>
        <taxon>Magnoliopsida</taxon>
        <taxon>eudicotyledons</taxon>
        <taxon>Gunneridae</taxon>
        <taxon>Pentapetalae</taxon>
        <taxon>asterids</taxon>
        <taxon>campanulids</taxon>
        <taxon>Asterales</taxon>
        <taxon>Asteraceae</taxon>
        <taxon>Asteroideae</taxon>
        <taxon>Anthemideae</taxon>
        <taxon>Anthemidinae</taxon>
        <taxon>Tanacetum</taxon>
    </lineage>
</organism>
<evidence type="ECO:0000256" key="4">
    <source>
        <dbReference type="ARBA" id="ARBA00023155"/>
    </source>
</evidence>
<evidence type="ECO:0000256" key="10">
    <source>
        <dbReference type="SAM" id="MobiDB-lite"/>
    </source>
</evidence>
<evidence type="ECO:0000256" key="5">
    <source>
        <dbReference type="ARBA" id="ARBA00023163"/>
    </source>
</evidence>
<comment type="subcellular location">
    <subcellularLocation>
        <location evidence="1 7 8">Nucleus</location>
    </subcellularLocation>
</comment>
<dbReference type="EMBL" id="BKCJ010008554">
    <property type="protein sequence ID" value="GEU82816.1"/>
    <property type="molecule type" value="Genomic_DNA"/>
</dbReference>
<evidence type="ECO:0000256" key="2">
    <source>
        <dbReference type="ARBA" id="ARBA00023015"/>
    </source>
</evidence>
<dbReference type="PANTHER" id="PTHR11439">
    <property type="entry name" value="GAG-POL-RELATED RETROTRANSPOSON"/>
    <property type="match status" value="1"/>
</dbReference>
<proteinExistence type="predicted"/>
<dbReference type="Pfam" id="PF02183">
    <property type="entry name" value="HALZ"/>
    <property type="match status" value="1"/>
</dbReference>
<feature type="region of interest" description="Disordered" evidence="10">
    <location>
        <begin position="318"/>
        <end position="338"/>
    </location>
</feature>
<evidence type="ECO:0000256" key="7">
    <source>
        <dbReference type="PROSITE-ProRule" id="PRU00108"/>
    </source>
</evidence>
<dbReference type="GO" id="GO:0000981">
    <property type="term" value="F:DNA-binding transcription factor activity, RNA polymerase II-specific"/>
    <property type="evidence" value="ECO:0007669"/>
    <property type="project" value="InterPro"/>
</dbReference>
<dbReference type="InterPro" id="IPR012337">
    <property type="entry name" value="RNaseH-like_sf"/>
</dbReference>
<dbReference type="PANTHER" id="PTHR11439:SF491">
    <property type="entry name" value="INTEGRASE CATALYTIC DOMAIN-CONTAINING PROTEIN"/>
    <property type="match status" value="1"/>
</dbReference>
<feature type="compositionally biased region" description="Polar residues" evidence="10">
    <location>
        <begin position="329"/>
        <end position="338"/>
    </location>
</feature>
<keyword evidence="9" id="KW-0175">Coiled coil</keyword>
<evidence type="ECO:0000259" key="11">
    <source>
        <dbReference type="PROSITE" id="PS50071"/>
    </source>
</evidence>
<feature type="compositionally biased region" description="Basic residues" evidence="10">
    <location>
        <begin position="356"/>
        <end position="365"/>
    </location>
</feature>
<dbReference type="SUPFAM" id="SSF53098">
    <property type="entry name" value="Ribonuclease H-like"/>
    <property type="match status" value="1"/>
</dbReference>
<dbReference type="AlphaFoldDB" id="A0A6L2N9A8"/>
<dbReference type="GO" id="GO:0043565">
    <property type="term" value="F:sequence-specific DNA binding"/>
    <property type="evidence" value="ECO:0007669"/>
    <property type="project" value="InterPro"/>
</dbReference>
<dbReference type="SMART" id="SM00389">
    <property type="entry name" value="HOX"/>
    <property type="match status" value="1"/>
</dbReference>
<evidence type="ECO:0000313" key="12">
    <source>
        <dbReference type="EMBL" id="GEU82816.1"/>
    </source>
</evidence>
<reference evidence="12" key="1">
    <citation type="journal article" date="2019" name="Sci. Rep.">
        <title>Draft genome of Tanacetum cinerariifolium, the natural source of mosquito coil.</title>
        <authorList>
            <person name="Yamashiro T."/>
            <person name="Shiraishi A."/>
            <person name="Satake H."/>
            <person name="Nakayama K."/>
        </authorList>
    </citation>
    <scope>NUCLEOTIDE SEQUENCE</scope>
</reference>
<keyword evidence="2" id="KW-0805">Transcription regulation</keyword>
<dbReference type="PROSITE" id="PS50071">
    <property type="entry name" value="HOMEOBOX_2"/>
    <property type="match status" value="1"/>
</dbReference>
<evidence type="ECO:0000256" key="9">
    <source>
        <dbReference type="SAM" id="Coils"/>
    </source>
</evidence>
<dbReference type="Gene3D" id="1.10.10.60">
    <property type="entry name" value="Homeodomain-like"/>
    <property type="match status" value="1"/>
</dbReference>
<dbReference type="Pfam" id="PF00046">
    <property type="entry name" value="Homeodomain"/>
    <property type="match status" value="1"/>
</dbReference>
<feature type="region of interest" description="Disordered" evidence="10">
    <location>
        <begin position="356"/>
        <end position="376"/>
    </location>
</feature>
<keyword evidence="6 7" id="KW-0539">Nucleus</keyword>
<keyword evidence="4 7" id="KW-0371">Homeobox</keyword>
<dbReference type="CDD" id="cd09272">
    <property type="entry name" value="RNase_HI_RT_Ty1"/>
    <property type="match status" value="1"/>
</dbReference>
<feature type="DNA-binding region" description="Homeobox" evidence="7">
    <location>
        <begin position="59"/>
        <end position="88"/>
    </location>
</feature>
<comment type="caution">
    <text evidence="12">The sequence shown here is derived from an EMBL/GenBank/DDBJ whole genome shotgun (WGS) entry which is preliminary data.</text>
</comment>
<keyword evidence="5" id="KW-0804">Transcription</keyword>
<keyword evidence="3 7" id="KW-0238">DNA-binding</keyword>
<evidence type="ECO:0000256" key="3">
    <source>
        <dbReference type="ARBA" id="ARBA00023125"/>
    </source>
</evidence>
<dbReference type="SUPFAM" id="SSF46689">
    <property type="entry name" value="Homeodomain-like"/>
    <property type="match status" value="1"/>
</dbReference>
<evidence type="ECO:0000256" key="6">
    <source>
        <dbReference type="ARBA" id="ARBA00023242"/>
    </source>
</evidence>
<evidence type="ECO:0000256" key="8">
    <source>
        <dbReference type="RuleBase" id="RU000682"/>
    </source>
</evidence>
<feature type="domain" description="Homeobox" evidence="11">
    <location>
        <begin position="57"/>
        <end position="87"/>
    </location>
</feature>
<dbReference type="PROSITE" id="PS00027">
    <property type="entry name" value="HOMEOBOX_1"/>
    <property type="match status" value="1"/>
</dbReference>
<dbReference type="InterPro" id="IPR009057">
    <property type="entry name" value="Homeodomain-like_sf"/>
</dbReference>
<sequence>MKRNFNCSDSLTHFLSHPLEVEMKSEEDYGGEFQPMVDGGATADGEDYGGEETGQFDRKVKVAHELGLQPRQVAIWFQNRRARWKTKQLERDYNVLKSSYDGLKINYQKLELEKETILKELVELKAKLHKDTTERNDEIEDRETNTLFMGSDPTNANNEVYTSLDYDKTRKLLDLKDGFSDSDSSGVLNEENMNVSNANESPLLNMTSFGLSSLCSSSATTSNHTDMIDPGTYQQQQDPYLVSNVEEESCNIFLVDQAPNLSLEVLPADMEAQTKAELNKKAHSAVVLCLGRDSHTKFKEIKERSKAKGDDVEGLYVRGRIDRRDSRQSRGNSKSESQGGRLKCYICQSEDRLKRNCPKNNRKKSTGYVKKDKQPSSSGATYTILRYIPEMKRNLISLGTLKKVGYAVKLQSGKVKVSLMLVLKKKTVLHGFGTKDLDISARRDYRCWKRKGCLKNESRRVWVYIIKFKHEEFRKFKEWKQLVENQTGRTVKKLRTDDGLEFCNREFEQLCIESEIARHLIVAEATCTAAYLINRSSSKAIEKKIPIRCVRDIQVIMGLNNRTLEKDQTYQEDGDDEDAGYQETDQTPNLTYYQLVRDGEPRTRTKPLRFQDKSNMAAYAFELVDHPSGQKLMSCKWLFKIKERIEGVQKPRSTKSLLKKEFDKKELGEAKKILGMKIVRDWSRKILRVSQSRYVSKILNNFRIDNGKSVKMPLGGHFKLSLKDYPVKDCDVERMSKVPYANTIASLMYLMVYTRPNIAYAVSVVRRYLTNPSKNYWEAVKWILKYLRGTTNVGLVYGTDRGTYVDLTGFIDSYYAKDPDKCRFITEAEYMALTKAVNEAIWLRGPLKELDVELNTVTVNCDNQGAIHLSRNHVFHERTKHINMRYHFIIKVLEAKTDKF</sequence>
<dbReference type="CDD" id="cd00086">
    <property type="entry name" value="homeodomain"/>
    <property type="match status" value="1"/>
</dbReference>
<dbReference type="Gene3D" id="3.30.420.10">
    <property type="entry name" value="Ribonuclease H-like superfamily/Ribonuclease H"/>
    <property type="match status" value="1"/>
</dbReference>
<gene>
    <name evidence="12" type="ORF">Tci_054794</name>
</gene>